<organism evidence="1 2">
    <name type="scientific">Desulfomicrobium apsheronum</name>
    <dbReference type="NCBI Taxonomy" id="52560"/>
    <lineage>
        <taxon>Bacteria</taxon>
        <taxon>Pseudomonadati</taxon>
        <taxon>Thermodesulfobacteriota</taxon>
        <taxon>Desulfovibrionia</taxon>
        <taxon>Desulfovibrionales</taxon>
        <taxon>Desulfomicrobiaceae</taxon>
        <taxon>Desulfomicrobium</taxon>
    </lineage>
</organism>
<evidence type="ECO:0000313" key="2">
    <source>
        <dbReference type="Proteomes" id="UP000198635"/>
    </source>
</evidence>
<protein>
    <submittedName>
        <fullName evidence="1">Uncharacterized protein</fullName>
    </submittedName>
</protein>
<name>A0A1I3PJI1_9BACT</name>
<dbReference type="AlphaFoldDB" id="A0A1I3PJI1"/>
<accession>A0A1I3PJI1</accession>
<gene>
    <name evidence="1" type="ORF">SAMN04488082_1028</name>
</gene>
<evidence type="ECO:0000313" key="1">
    <source>
        <dbReference type="EMBL" id="SFJ21186.1"/>
    </source>
</evidence>
<dbReference type="Proteomes" id="UP000198635">
    <property type="component" value="Unassembled WGS sequence"/>
</dbReference>
<dbReference type="OrthoDB" id="5463997at2"/>
<sequence length="93" mass="10899">MDIAQHDFPFRQSIELAKQIPSTGFRYHWKAEVDSLGLIIRIWLGGIDGVPFQTCITRIIKSQECKNKNPVQEMWRRVLEKIDRQDFIIVNGN</sequence>
<dbReference type="EMBL" id="FORX01000002">
    <property type="protein sequence ID" value="SFJ21186.1"/>
    <property type="molecule type" value="Genomic_DNA"/>
</dbReference>
<keyword evidence="2" id="KW-1185">Reference proteome</keyword>
<reference evidence="2" key="1">
    <citation type="submission" date="2016-10" db="EMBL/GenBank/DDBJ databases">
        <authorList>
            <person name="Varghese N."/>
            <person name="Submissions S."/>
        </authorList>
    </citation>
    <scope>NUCLEOTIDE SEQUENCE [LARGE SCALE GENOMIC DNA]</scope>
    <source>
        <strain evidence="2">DSM 5918</strain>
    </source>
</reference>
<dbReference type="RefSeq" id="WP_092372498.1">
    <property type="nucleotide sequence ID" value="NZ_FORX01000002.1"/>
</dbReference>
<dbReference type="STRING" id="52560.SAMN04488082_1028"/>
<proteinExistence type="predicted"/>